<keyword evidence="3" id="KW-0805">Transcription regulation</keyword>
<dbReference type="STRING" id="260552.Mag101_08295"/>
<evidence type="ECO:0000256" key="6">
    <source>
        <dbReference type="PROSITE-ProRule" id="PRU00169"/>
    </source>
</evidence>
<dbReference type="InterPro" id="IPR011006">
    <property type="entry name" value="CheY-like_superfamily"/>
</dbReference>
<reference evidence="10" key="1">
    <citation type="submission" date="2017-02" db="EMBL/GenBank/DDBJ databases">
        <title>Genome of Microbulbifer agarilyticus GP101.</title>
        <authorList>
            <person name="Jung J."/>
            <person name="Bae S.S."/>
            <person name="Baek K."/>
        </authorList>
    </citation>
    <scope>NUCLEOTIDE SEQUENCE [LARGE SCALE GENOMIC DNA]</scope>
    <source>
        <strain evidence="10">GP101</strain>
    </source>
</reference>
<dbReference type="CDD" id="cd17574">
    <property type="entry name" value="REC_OmpR"/>
    <property type="match status" value="1"/>
</dbReference>
<dbReference type="SUPFAM" id="SSF46894">
    <property type="entry name" value="C-terminal effector domain of the bipartite response regulators"/>
    <property type="match status" value="1"/>
</dbReference>
<dbReference type="FunFam" id="3.40.50.2300:FF:000001">
    <property type="entry name" value="DNA-binding response regulator PhoB"/>
    <property type="match status" value="1"/>
</dbReference>
<dbReference type="FunFam" id="1.10.10.10:FF:000058">
    <property type="entry name" value="DNA-binding response OmpR family regulator"/>
    <property type="match status" value="1"/>
</dbReference>
<dbReference type="InterPro" id="IPR001867">
    <property type="entry name" value="OmpR/PhoB-type_DNA-bd"/>
</dbReference>
<organism evidence="10 11">
    <name type="scientific">Microbulbifer agarilyticus</name>
    <dbReference type="NCBI Taxonomy" id="260552"/>
    <lineage>
        <taxon>Bacteria</taxon>
        <taxon>Pseudomonadati</taxon>
        <taxon>Pseudomonadota</taxon>
        <taxon>Gammaproteobacteria</taxon>
        <taxon>Cellvibrionales</taxon>
        <taxon>Microbulbiferaceae</taxon>
        <taxon>Microbulbifer</taxon>
    </lineage>
</organism>
<evidence type="ECO:0000259" key="9">
    <source>
        <dbReference type="PROSITE" id="PS51755"/>
    </source>
</evidence>
<dbReference type="PROSITE" id="PS51755">
    <property type="entry name" value="OMPR_PHOB"/>
    <property type="match status" value="1"/>
</dbReference>
<evidence type="ECO:0000256" key="5">
    <source>
        <dbReference type="ARBA" id="ARBA00023163"/>
    </source>
</evidence>
<dbReference type="Proteomes" id="UP000188219">
    <property type="component" value="Chromosome"/>
</dbReference>
<evidence type="ECO:0000313" key="10">
    <source>
        <dbReference type="EMBL" id="AQQ69454.1"/>
    </source>
</evidence>
<dbReference type="Pfam" id="PF00072">
    <property type="entry name" value="Response_reg"/>
    <property type="match status" value="1"/>
</dbReference>
<dbReference type="InterPro" id="IPR001789">
    <property type="entry name" value="Sig_transdc_resp-reg_receiver"/>
</dbReference>
<dbReference type="SMART" id="SM00862">
    <property type="entry name" value="Trans_reg_C"/>
    <property type="match status" value="1"/>
</dbReference>
<keyword evidence="11" id="KW-1185">Reference proteome</keyword>
<protein>
    <submittedName>
        <fullName evidence="10">DNA-binding response regulator</fullName>
    </submittedName>
</protein>
<evidence type="ECO:0000313" key="11">
    <source>
        <dbReference type="Proteomes" id="UP000188219"/>
    </source>
</evidence>
<dbReference type="Gene3D" id="1.10.10.10">
    <property type="entry name" value="Winged helix-like DNA-binding domain superfamily/Winged helix DNA-binding domain"/>
    <property type="match status" value="1"/>
</dbReference>
<feature type="DNA-binding region" description="OmpR/PhoB-type" evidence="7">
    <location>
        <begin position="125"/>
        <end position="222"/>
    </location>
</feature>
<dbReference type="PANTHER" id="PTHR48111:SF22">
    <property type="entry name" value="REGULATOR OF RPOS"/>
    <property type="match status" value="1"/>
</dbReference>
<keyword evidence="1 6" id="KW-0597">Phosphoprotein</keyword>
<dbReference type="SMART" id="SM00448">
    <property type="entry name" value="REC"/>
    <property type="match status" value="1"/>
</dbReference>
<keyword evidence="4 7" id="KW-0238">DNA-binding</keyword>
<evidence type="ECO:0000256" key="4">
    <source>
        <dbReference type="ARBA" id="ARBA00023125"/>
    </source>
</evidence>
<sequence>MNVLLVEDSKNVAEVIFDYFEESAITLDYAATGTSGLNLARSKKYDCIVMDLMLPGLDGLKVCELLREDGNNTPIIMLTARDTDADMLSGFKQGADDYIVKPFNIELLEARIHSLVKRYSGQGYKTILASGDLKLDLTTHQVWRNGNEIRLSPSCFKILQVLMERSPEVVTREEIEGMLWQDDMPDTDILRKHIYQLRLKIDKPFEDEIIETIPKVGYRLKS</sequence>
<dbReference type="GO" id="GO:0000156">
    <property type="term" value="F:phosphorelay response regulator activity"/>
    <property type="evidence" value="ECO:0007669"/>
    <property type="project" value="TreeGrafter"/>
</dbReference>
<dbReference type="EMBL" id="CP019650">
    <property type="protein sequence ID" value="AQQ69454.1"/>
    <property type="molecule type" value="Genomic_DNA"/>
</dbReference>
<dbReference type="GO" id="GO:0032993">
    <property type="term" value="C:protein-DNA complex"/>
    <property type="evidence" value="ECO:0007669"/>
    <property type="project" value="TreeGrafter"/>
</dbReference>
<dbReference type="GO" id="GO:0000976">
    <property type="term" value="F:transcription cis-regulatory region binding"/>
    <property type="evidence" value="ECO:0007669"/>
    <property type="project" value="TreeGrafter"/>
</dbReference>
<dbReference type="PANTHER" id="PTHR48111">
    <property type="entry name" value="REGULATOR OF RPOS"/>
    <property type="match status" value="1"/>
</dbReference>
<dbReference type="SUPFAM" id="SSF52172">
    <property type="entry name" value="CheY-like"/>
    <property type="match status" value="1"/>
</dbReference>
<dbReference type="KEGG" id="maga:Mag101_08295"/>
<evidence type="ECO:0000256" key="1">
    <source>
        <dbReference type="ARBA" id="ARBA00022553"/>
    </source>
</evidence>
<dbReference type="Pfam" id="PF00486">
    <property type="entry name" value="Trans_reg_C"/>
    <property type="match status" value="1"/>
</dbReference>
<name>A0A1Q2M9V0_9GAMM</name>
<evidence type="ECO:0000256" key="7">
    <source>
        <dbReference type="PROSITE-ProRule" id="PRU01091"/>
    </source>
</evidence>
<feature type="domain" description="OmpR/PhoB-type" evidence="9">
    <location>
        <begin position="125"/>
        <end position="222"/>
    </location>
</feature>
<feature type="modified residue" description="4-aspartylphosphate" evidence="6">
    <location>
        <position position="51"/>
    </location>
</feature>
<feature type="domain" description="Response regulatory" evidence="8">
    <location>
        <begin position="2"/>
        <end position="116"/>
    </location>
</feature>
<gene>
    <name evidence="10" type="ORF">Mag101_08295</name>
</gene>
<evidence type="ECO:0000256" key="3">
    <source>
        <dbReference type="ARBA" id="ARBA00023015"/>
    </source>
</evidence>
<keyword evidence="5" id="KW-0804">Transcription</keyword>
<dbReference type="PROSITE" id="PS50110">
    <property type="entry name" value="RESPONSE_REGULATORY"/>
    <property type="match status" value="1"/>
</dbReference>
<keyword evidence="2" id="KW-0902">Two-component regulatory system</keyword>
<proteinExistence type="predicted"/>
<dbReference type="CDD" id="cd00383">
    <property type="entry name" value="trans_reg_C"/>
    <property type="match status" value="1"/>
</dbReference>
<evidence type="ECO:0000256" key="2">
    <source>
        <dbReference type="ARBA" id="ARBA00023012"/>
    </source>
</evidence>
<dbReference type="InterPro" id="IPR036388">
    <property type="entry name" value="WH-like_DNA-bd_sf"/>
</dbReference>
<dbReference type="OrthoDB" id="9802426at2"/>
<dbReference type="InterPro" id="IPR016032">
    <property type="entry name" value="Sig_transdc_resp-reg_C-effctor"/>
</dbReference>
<dbReference type="GO" id="GO:0005829">
    <property type="term" value="C:cytosol"/>
    <property type="evidence" value="ECO:0007669"/>
    <property type="project" value="TreeGrafter"/>
</dbReference>
<accession>A0A1Q2M9V0</accession>
<dbReference type="InterPro" id="IPR039420">
    <property type="entry name" value="WalR-like"/>
</dbReference>
<dbReference type="Gene3D" id="3.40.50.2300">
    <property type="match status" value="1"/>
</dbReference>
<dbReference type="GO" id="GO:0006355">
    <property type="term" value="P:regulation of DNA-templated transcription"/>
    <property type="evidence" value="ECO:0007669"/>
    <property type="project" value="InterPro"/>
</dbReference>
<dbReference type="AlphaFoldDB" id="A0A1Q2M9V0"/>
<evidence type="ECO:0000259" key="8">
    <source>
        <dbReference type="PROSITE" id="PS50110"/>
    </source>
</evidence>